<dbReference type="Proteomes" id="UP001266305">
    <property type="component" value="Unassembled WGS sequence"/>
</dbReference>
<feature type="region of interest" description="Disordered" evidence="1">
    <location>
        <begin position="1"/>
        <end position="53"/>
    </location>
</feature>
<keyword evidence="3" id="KW-1185">Reference proteome</keyword>
<reference evidence="2 3" key="1">
    <citation type="submission" date="2023-05" db="EMBL/GenBank/DDBJ databases">
        <title>B98-5 Cell Line De Novo Hybrid Assembly: An Optical Mapping Approach.</title>
        <authorList>
            <person name="Kananen K."/>
            <person name="Auerbach J.A."/>
            <person name="Kautto E."/>
            <person name="Blachly J.S."/>
        </authorList>
    </citation>
    <scope>NUCLEOTIDE SEQUENCE [LARGE SCALE GENOMIC DNA]</scope>
    <source>
        <strain evidence="2">B95-8</strain>
        <tissue evidence="2">Cell line</tissue>
    </source>
</reference>
<evidence type="ECO:0000256" key="1">
    <source>
        <dbReference type="SAM" id="MobiDB-lite"/>
    </source>
</evidence>
<organism evidence="2 3">
    <name type="scientific">Saguinus oedipus</name>
    <name type="common">Cotton-top tamarin</name>
    <name type="synonym">Oedipomidas oedipus</name>
    <dbReference type="NCBI Taxonomy" id="9490"/>
    <lineage>
        <taxon>Eukaryota</taxon>
        <taxon>Metazoa</taxon>
        <taxon>Chordata</taxon>
        <taxon>Craniata</taxon>
        <taxon>Vertebrata</taxon>
        <taxon>Euteleostomi</taxon>
        <taxon>Mammalia</taxon>
        <taxon>Eutheria</taxon>
        <taxon>Euarchontoglires</taxon>
        <taxon>Primates</taxon>
        <taxon>Haplorrhini</taxon>
        <taxon>Platyrrhini</taxon>
        <taxon>Cebidae</taxon>
        <taxon>Callitrichinae</taxon>
        <taxon>Saguinus</taxon>
    </lineage>
</organism>
<protein>
    <submittedName>
        <fullName evidence="2">Uncharacterized protein</fullName>
    </submittedName>
</protein>
<gene>
    <name evidence="2" type="ORF">P7K49_015656</name>
</gene>
<evidence type="ECO:0000313" key="2">
    <source>
        <dbReference type="EMBL" id="KAK2106142.1"/>
    </source>
</evidence>
<dbReference type="EMBL" id="JASSZA010000007">
    <property type="protein sequence ID" value="KAK2106142.1"/>
    <property type="molecule type" value="Genomic_DNA"/>
</dbReference>
<sequence length="53" mass="5232">MELPPAAGPQGCPPHPESVAPSAAAKSPGSRRTAASVPETVAAIQGHPPPHDC</sequence>
<comment type="caution">
    <text evidence="2">The sequence shown here is derived from an EMBL/GenBank/DDBJ whole genome shotgun (WGS) entry which is preliminary data.</text>
</comment>
<accession>A0ABQ9V9U2</accession>
<feature type="non-terminal residue" evidence="2">
    <location>
        <position position="53"/>
    </location>
</feature>
<evidence type="ECO:0000313" key="3">
    <source>
        <dbReference type="Proteomes" id="UP001266305"/>
    </source>
</evidence>
<proteinExistence type="predicted"/>
<name>A0ABQ9V9U2_SAGOE</name>